<dbReference type="InterPro" id="IPR043734">
    <property type="entry name" value="DUF5678"/>
</dbReference>
<name>A0A2M7D8K5_9BACT</name>
<organism evidence="2 3">
    <name type="scientific">Candidatus Nealsonbacteria bacterium CG02_land_8_20_14_3_00_40_11</name>
    <dbReference type="NCBI Taxonomy" id="1974700"/>
    <lineage>
        <taxon>Bacteria</taxon>
        <taxon>Candidatus Nealsoniibacteriota</taxon>
    </lineage>
</organism>
<protein>
    <recommendedName>
        <fullName evidence="1">DUF5678 domain-containing protein</fullName>
    </recommendedName>
</protein>
<reference evidence="3" key="1">
    <citation type="submission" date="2017-09" db="EMBL/GenBank/DDBJ databases">
        <title>Depth-based differentiation of microbial function through sediment-hosted aquifers and enrichment of novel symbionts in the deep terrestrial subsurface.</title>
        <authorList>
            <person name="Probst A.J."/>
            <person name="Ladd B."/>
            <person name="Jarett J.K."/>
            <person name="Geller-Mcgrath D.E."/>
            <person name="Sieber C.M.K."/>
            <person name="Emerson J.B."/>
            <person name="Anantharaman K."/>
            <person name="Thomas B.C."/>
            <person name="Malmstrom R."/>
            <person name="Stieglmeier M."/>
            <person name="Klingl A."/>
            <person name="Woyke T."/>
            <person name="Ryan C.M."/>
            <person name="Banfield J.F."/>
        </authorList>
    </citation>
    <scope>NUCLEOTIDE SEQUENCE [LARGE SCALE GENOMIC DNA]</scope>
</reference>
<dbReference type="AlphaFoldDB" id="A0A2M7D8K5"/>
<gene>
    <name evidence="2" type="ORF">COS26_00385</name>
</gene>
<dbReference type="Pfam" id="PF18929">
    <property type="entry name" value="DUF5678"/>
    <property type="match status" value="1"/>
</dbReference>
<sequence length="69" mass="7937">MSTKQKNYDLRELLKPYANKWVALSGDHKEVIAEGNKLKDVASKARTKDVVFLKVFPSESFYMPGIYEI</sequence>
<evidence type="ECO:0000313" key="2">
    <source>
        <dbReference type="EMBL" id="PIV43553.1"/>
    </source>
</evidence>
<proteinExistence type="predicted"/>
<evidence type="ECO:0000259" key="1">
    <source>
        <dbReference type="Pfam" id="PF18929"/>
    </source>
</evidence>
<evidence type="ECO:0000313" key="3">
    <source>
        <dbReference type="Proteomes" id="UP000230304"/>
    </source>
</evidence>
<accession>A0A2M7D8K5</accession>
<comment type="caution">
    <text evidence="2">The sequence shown here is derived from an EMBL/GenBank/DDBJ whole genome shotgun (WGS) entry which is preliminary data.</text>
</comment>
<feature type="domain" description="DUF5678" evidence="1">
    <location>
        <begin position="12"/>
        <end position="48"/>
    </location>
</feature>
<dbReference type="EMBL" id="PEUA01000009">
    <property type="protein sequence ID" value="PIV43553.1"/>
    <property type="molecule type" value="Genomic_DNA"/>
</dbReference>
<dbReference type="Proteomes" id="UP000230304">
    <property type="component" value="Unassembled WGS sequence"/>
</dbReference>